<proteinExistence type="predicted"/>
<organism evidence="2 3">
    <name type="scientific">Cafeteria roenbergensis</name>
    <name type="common">Marine flagellate</name>
    <dbReference type="NCBI Taxonomy" id="33653"/>
    <lineage>
        <taxon>Eukaryota</taxon>
        <taxon>Sar</taxon>
        <taxon>Stramenopiles</taxon>
        <taxon>Bigyra</taxon>
        <taxon>Opalozoa</taxon>
        <taxon>Bicosoecida</taxon>
        <taxon>Cafeteriaceae</taxon>
        <taxon>Cafeteria</taxon>
    </lineage>
</organism>
<dbReference type="AlphaFoldDB" id="A0A5A8E6X3"/>
<feature type="region of interest" description="Disordered" evidence="1">
    <location>
        <begin position="351"/>
        <end position="389"/>
    </location>
</feature>
<feature type="compositionally biased region" description="Low complexity" evidence="1">
    <location>
        <begin position="143"/>
        <end position="154"/>
    </location>
</feature>
<dbReference type="Proteomes" id="UP000322899">
    <property type="component" value="Unassembled WGS sequence"/>
</dbReference>
<evidence type="ECO:0000313" key="2">
    <source>
        <dbReference type="EMBL" id="KAA0173078.1"/>
    </source>
</evidence>
<name>A0A5A8E6X3_CAFRO</name>
<feature type="compositionally biased region" description="Basic and acidic residues" evidence="1">
    <location>
        <begin position="265"/>
        <end position="285"/>
    </location>
</feature>
<feature type="compositionally biased region" description="Basic and acidic residues" evidence="1">
    <location>
        <begin position="240"/>
        <end position="255"/>
    </location>
</feature>
<feature type="compositionally biased region" description="Low complexity" evidence="1">
    <location>
        <begin position="212"/>
        <end position="226"/>
    </location>
</feature>
<evidence type="ECO:0000313" key="3">
    <source>
        <dbReference type="Proteomes" id="UP000322899"/>
    </source>
</evidence>
<feature type="region of interest" description="Disordered" evidence="1">
    <location>
        <begin position="212"/>
        <end position="292"/>
    </location>
</feature>
<reference evidence="2 3" key="1">
    <citation type="submission" date="2019-07" db="EMBL/GenBank/DDBJ databases">
        <title>Genomes of Cafeteria roenbergensis.</title>
        <authorList>
            <person name="Fischer M.G."/>
            <person name="Hackl T."/>
            <person name="Roman M."/>
        </authorList>
    </citation>
    <scope>NUCLEOTIDE SEQUENCE [LARGE SCALE GENOMIC DNA]</scope>
    <source>
        <strain evidence="2 3">E4-10P</strain>
    </source>
</reference>
<feature type="compositionally biased region" description="Basic and acidic residues" evidence="1">
    <location>
        <begin position="373"/>
        <end position="389"/>
    </location>
</feature>
<feature type="region of interest" description="Disordered" evidence="1">
    <location>
        <begin position="310"/>
        <end position="334"/>
    </location>
</feature>
<protein>
    <submittedName>
        <fullName evidence="2">Uncharacterized protein</fullName>
    </submittedName>
</protein>
<accession>A0A5A8E6X3</accession>
<dbReference type="OrthoDB" id="10460022at2759"/>
<feature type="region of interest" description="Disordered" evidence="1">
    <location>
        <begin position="113"/>
        <end position="158"/>
    </location>
</feature>
<feature type="compositionally biased region" description="Low complexity" evidence="1">
    <location>
        <begin position="320"/>
        <end position="332"/>
    </location>
</feature>
<comment type="caution">
    <text evidence="2">The sequence shown here is derived from an EMBL/GenBank/DDBJ whole genome shotgun (WGS) entry which is preliminary data.</text>
</comment>
<dbReference type="EMBL" id="VLTO01000038">
    <property type="protein sequence ID" value="KAA0173078.1"/>
    <property type="molecule type" value="Genomic_DNA"/>
</dbReference>
<feature type="region of interest" description="Disordered" evidence="1">
    <location>
        <begin position="15"/>
        <end position="45"/>
    </location>
</feature>
<gene>
    <name evidence="2" type="ORF">FNF27_05427</name>
</gene>
<sequence>MSGLFPTALIDRFRQGLAATAQEEHPSGAGDSPDAAPERRRVADADELRAQLDAVSRMHHNTTTQQRKLLLFLDKKLPQLPTSSGADPGAQPQRLTMRSISERMELLLKAAGADKPAGGGADSGGEESRVPVQELDLLGLRDGSASEAGGAPSSVRASADSLRAMLEASKLEAATNAAELERAKTDKATAIAKLRTLVDKFKAQAQQLKEAQAALAAERAGQAEAADSTSKATALLEEAEAARRAAEADRADMQARLEAASTARSEAERRSSALKQRAEASERLADQAASARAAVAAELEQVQRRMAELEADSKRGVEGSARAAESALAASRAEAELDDLKAQFDEMRQELTEQIQAQRSSAEAALEASQADAAKHASAKDQAVEKLRA</sequence>
<feature type="compositionally biased region" description="Basic and acidic residues" evidence="1">
    <location>
        <begin position="36"/>
        <end position="45"/>
    </location>
</feature>
<feature type="compositionally biased region" description="Low complexity" evidence="1">
    <location>
        <begin position="356"/>
        <end position="372"/>
    </location>
</feature>
<evidence type="ECO:0000256" key="1">
    <source>
        <dbReference type="SAM" id="MobiDB-lite"/>
    </source>
</evidence>